<dbReference type="PROSITE" id="PS50071">
    <property type="entry name" value="HOMEOBOX_2"/>
    <property type="match status" value="1"/>
</dbReference>
<feature type="compositionally biased region" description="Basic and acidic residues" evidence="4">
    <location>
        <begin position="208"/>
        <end position="220"/>
    </location>
</feature>
<keyword evidence="7" id="KW-1185">Reference proteome</keyword>
<keyword evidence="2 3" id="KW-0371">Homeobox</keyword>
<dbReference type="Gene3D" id="1.10.10.60">
    <property type="entry name" value="Homeodomain-like"/>
    <property type="match status" value="1"/>
</dbReference>
<evidence type="ECO:0000256" key="3">
    <source>
        <dbReference type="RuleBase" id="RU000682"/>
    </source>
</evidence>
<name>A0AA39I7K5_9BILA</name>
<feature type="region of interest" description="Disordered" evidence="4">
    <location>
        <begin position="194"/>
        <end position="230"/>
    </location>
</feature>
<comment type="caution">
    <text evidence="6">The sequence shown here is derived from an EMBL/GenBank/DDBJ whole genome shotgun (WGS) entry which is preliminary data.</text>
</comment>
<dbReference type="InterPro" id="IPR009057">
    <property type="entry name" value="Homeodomain-like_sf"/>
</dbReference>
<evidence type="ECO:0000313" key="7">
    <source>
        <dbReference type="Proteomes" id="UP001175271"/>
    </source>
</evidence>
<feature type="domain" description="Homeobox" evidence="5">
    <location>
        <begin position="219"/>
        <end position="279"/>
    </location>
</feature>
<dbReference type="GO" id="GO:0005634">
    <property type="term" value="C:nucleus"/>
    <property type="evidence" value="ECO:0007669"/>
    <property type="project" value="UniProtKB-SubCell"/>
</dbReference>
<comment type="subcellular location">
    <subcellularLocation>
        <location evidence="1 2 3">Nucleus</location>
    </subcellularLocation>
</comment>
<dbReference type="SMART" id="SM00389">
    <property type="entry name" value="HOX"/>
    <property type="match status" value="1"/>
</dbReference>
<dbReference type="InterPro" id="IPR001356">
    <property type="entry name" value="HD"/>
</dbReference>
<evidence type="ECO:0000256" key="1">
    <source>
        <dbReference type="ARBA" id="ARBA00004123"/>
    </source>
</evidence>
<gene>
    <name evidence="6" type="ORF">QR680_014054</name>
</gene>
<dbReference type="SUPFAM" id="SSF46689">
    <property type="entry name" value="Homeodomain-like"/>
    <property type="match status" value="1"/>
</dbReference>
<feature type="compositionally biased region" description="Polar residues" evidence="4">
    <location>
        <begin position="163"/>
        <end position="174"/>
    </location>
</feature>
<reference evidence="6" key="1">
    <citation type="submission" date="2023-06" db="EMBL/GenBank/DDBJ databases">
        <title>Genomic analysis of the entomopathogenic nematode Steinernema hermaphroditum.</title>
        <authorList>
            <person name="Schwarz E.M."/>
            <person name="Heppert J.K."/>
            <person name="Baniya A."/>
            <person name="Schwartz H.T."/>
            <person name="Tan C.-H."/>
            <person name="Antoshechkin I."/>
            <person name="Sternberg P.W."/>
            <person name="Goodrich-Blair H."/>
            <person name="Dillman A.R."/>
        </authorList>
    </citation>
    <scope>NUCLEOTIDE SEQUENCE</scope>
    <source>
        <strain evidence="6">PS9179</strain>
        <tissue evidence="6">Whole animal</tissue>
    </source>
</reference>
<proteinExistence type="predicted"/>
<organism evidence="6 7">
    <name type="scientific">Steinernema hermaphroditum</name>
    <dbReference type="NCBI Taxonomy" id="289476"/>
    <lineage>
        <taxon>Eukaryota</taxon>
        <taxon>Metazoa</taxon>
        <taxon>Ecdysozoa</taxon>
        <taxon>Nematoda</taxon>
        <taxon>Chromadorea</taxon>
        <taxon>Rhabditida</taxon>
        <taxon>Tylenchina</taxon>
        <taxon>Panagrolaimomorpha</taxon>
        <taxon>Strongyloidoidea</taxon>
        <taxon>Steinernematidae</taxon>
        <taxon>Steinernema</taxon>
    </lineage>
</organism>
<evidence type="ECO:0000259" key="5">
    <source>
        <dbReference type="PROSITE" id="PS50071"/>
    </source>
</evidence>
<keyword evidence="2 3" id="KW-0539">Nucleus</keyword>
<dbReference type="AlphaFoldDB" id="A0AA39I7K5"/>
<sequence length="390" mass="43659">MNHRSSLPHALPTVACHGQYVPVRAQRTPLTSYQQNVAPHYTHPQLDFSQSYDGTERLRNERVEEFVEYYPDARLNTSLPSEYSYVQNIPIQTSYNPKSEPICWNCGVERLPEKEKKAIFEMIELRLGPVHLNPQQCSCAQAAPRYSPPQPVPQVVHEPRGQPASTGENSPPEQQAYTVYQVSGPVITTRPIVIPNSVGLPSTSNSARQEERREAEDRLKKSGNRQQLTRKQKAALREMYTACNYVDLNNLDRIAENLGLTQKTIKTWFQNQRAGWTFQNTKKRKKARQARLRASTERTATVVVAPEAGATIEAAVMIRSTVTVPRRPAVQKGERTRGTVCGLLVVEADRRRNRGATAKEAVAVLDRAIATASGEVSTAILRVVVGRRSV</sequence>
<accession>A0AA39I7K5</accession>
<dbReference type="Proteomes" id="UP001175271">
    <property type="component" value="Unassembled WGS sequence"/>
</dbReference>
<dbReference type="Pfam" id="PF00046">
    <property type="entry name" value="Homeodomain"/>
    <property type="match status" value="1"/>
</dbReference>
<evidence type="ECO:0000313" key="6">
    <source>
        <dbReference type="EMBL" id="KAK0419272.1"/>
    </source>
</evidence>
<evidence type="ECO:0000256" key="2">
    <source>
        <dbReference type="PROSITE-ProRule" id="PRU00108"/>
    </source>
</evidence>
<dbReference type="GO" id="GO:0003677">
    <property type="term" value="F:DNA binding"/>
    <property type="evidence" value="ECO:0007669"/>
    <property type="project" value="UniProtKB-UniRule"/>
</dbReference>
<protein>
    <recommendedName>
        <fullName evidence="5">Homeobox domain-containing protein</fullName>
    </recommendedName>
</protein>
<keyword evidence="2 3" id="KW-0238">DNA-binding</keyword>
<feature type="region of interest" description="Disordered" evidence="4">
    <location>
        <begin position="142"/>
        <end position="174"/>
    </location>
</feature>
<dbReference type="CDD" id="cd00086">
    <property type="entry name" value="homeodomain"/>
    <property type="match status" value="1"/>
</dbReference>
<evidence type="ECO:0000256" key="4">
    <source>
        <dbReference type="SAM" id="MobiDB-lite"/>
    </source>
</evidence>
<feature type="DNA-binding region" description="Homeobox" evidence="2">
    <location>
        <begin position="221"/>
        <end position="280"/>
    </location>
</feature>
<dbReference type="EMBL" id="JAUCMV010000002">
    <property type="protein sequence ID" value="KAK0419272.1"/>
    <property type="molecule type" value="Genomic_DNA"/>
</dbReference>